<keyword evidence="3" id="KW-1185">Reference proteome</keyword>
<dbReference type="NCBIfam" id="TIGR02762">
    <property type="entry name" value="TraL_TIGR"/>
    <property type="match status" value="1"/>
</dbReference>
<feature type="transmembrane region" description="Helical" evidence="1">
    <location>
        <begin position="25"/>
        <end position="55"/>
    </location>
</feature>
<dbReference type="RefSeq" id="WP_100922833.1">
    <property type="nucleotide sequence ID" value="NZ_CP020371.1"/>
</dbReference>
<dbReference type="OrthoDB" id="9813422at2"/>
<dbReference type="Proteomes" id="UP000232638">
    <property type="component" value="Plasmid pTs417"/>
</dbReference>
<name>A0A2K8UJ29_9GAMM</name>
<evidence type="ECO:0000256" key="1">
    <source>
        <dbReference type="SAM" id="Phobius"/>
    </source>
</evidence>
<keyword evidence="1" id="KW-0472">Membrane</keyword>
<dbReference type="KEGG" id="tsy:THSYN_30195"/>
<dbReference type="EMBL" id="CP020371">
    <property type="protein sequence ID" value="AUB85191.1"/>
    <property type="molecule type" value="Genomic_DNA"/>
</dbReference>
<reference evidence="2 3" key="1">
    <citation type="submission" date="2017-03" db="EMBL/GenBank/DDBJ databases">
        <title>Complete genome sequence of Candidatus 'Thiodictyon syntrophicum' sp. nov. strain Cad16T, a photolithoautotroph purple sulfur bacterium isolated from an alpine meromictic lake.</title>
        <authorList>
            <person name="Luedin S.M."/>
            <person name="Pothier J.F."/>
            <person name="Danza F."/>
            <person name="Storelli N."/>
            <person name="Wittwer M."/>
            <person name="Tonolla M."/>
        </authorList>
    </citation>
    <scope>NUCLEOTIDE SEQUENCE [LARGE SCALE GENOMIC DNA]</scope>
    <source>
        <strain evidence="2 3">Cad16T</strain>
        <plasmid evidence="3">Plasmid pts417</plasmid>
    </source>
</reference>
<gene>
    <name evidence="2" type="ORF">THSYN_30195</name>
</gene>
<keyword evidence="1" id="KW-1133">Transmembrane helix</keyword>
<dbReference type="AlphaFoldDB" id="A0A2K8UJ29"/>
<dbReference type="Pfam" id="PF07178">
    <property type="entry name" value="TraL"/>
    <property type="match status" value="1"/>
</dbReference>
<keyword evidence="2" id="KW-0614">Plasmid</keyword>
<protein>
    <submittedName>
        <fullName evidence="2">Type IV conjugative transfer system protein TraL</fullName>
    </submittedName>
</protein>
<accession>A0A2K8UJ29</accession>
<geneLocation type="plasmid" evidence="3">
    <name>pts417</name>
</geneLocation>
<organism evidence="2 3">
    <name type="scientific">Candidatus Thiodictyon syntrophicum</name>
    <dbReference type="NCBI Taxonomy" id="1166950"/>
    <lineage>
        <taxon>Bacteria</taxon>
        <taxon>Pseudomonadati</taxon>
        <taxon>Pseudomonadota</taxon>
        <taxon>Gammaproteobacteria</taxon>
        <taxon>Chromatiales</taxon>
        <taxon>Chromatiaceae</taxon>
        <taxon>Thiodictyon</taxon>
    </lineage>
</organism>
<sequence>MADPTEIPKYIDDPPLILLWRVDDLVPIVLCLVIGIFTGSPSTMFKLIILGVLLVRLYSKYRERRPDGHALHFLYWYGLLPLRGRTTPNPFCRRWLP</sequence>
<evidence type="ECO:0000313" key="2">
    <source>
        <dbReference type="EMBL" id="AUB85191.1"/>
    </source>
</evidence>
<dbReference type="GO" id="GO:0019867">
    <property type="term" value="C:outer membrane"/>
    <property type="evidence" value="ECO:0007669"/>
    <property type="project" value="InterPro"/>
</dbReference>
<keyword evidence="1" id="KW-0812">Transmembrane</keyword>
<evidence type="ECO:0000313" key="3">
    <source>
        <dbReference type="Proteomes" id="UP000232638"/>
    </source>
</evidence>
<proteinExistence type="predicted"/>
<dbReference type="InterPro" id="IPR009838">
    <property type="entry name" value="T4SS_TraL"/>
</dbReference>